<evidence type="ECO:0000256" key="3">
    <source>
        <dbReference type="ARBA" id="ARBA00023002"/>
    </source>
</evidence>
<dbReference type="GO" id="GO:0016616">
    <property type="term" value="F:oxidoreductase activity, acting on the CH-OH group of donors, NAD or NADP as acceptor"/>
    <property type="evidence" value="ECO:0007669"/>
    <property type="project" value="UniProtKB-ARBA"/>
</dbReference>
<evidence type="ECO:0000313" key="5">
    <source>
        <dbReference type="EMBL" id="KAJ9612625.1"/>
    </source>
</evidence>
<dbReference type="Proteomes" id="UP001172673">
    <property type="component" value="Unassembled WGS sequence"/>
</dbReference>
<comment type="similarity">
    <text evidence="1">Belongs to the short-chain dehydrogenases/reductases (SDR) family.</text>
</comment>
<keyword evidence="3" id="KW-0560">Oxidoreductase</keyword>
<dbReference type="InterPro" id="IPR020904">
    <property type="entry name" value="Sc_DH/Rdtase_CS"/>
</dbReference>
<proteinExistence type="inferred from homology"/>
<dbReference type="SMART" id="SM00822">
    <property type="entry name" value="PKS_KR"/>
    <property type="match status" value="1"/>
</dbReference>
<accession>A0AA38XFQ0</accession>
<dbReference type="Gene3D" id="3.40.50.720">
    <property type="entry name" value="NAD(P)-binding Rossmann-like Domain"/>
    <property type="match status" value="1"/>
</dbReference>
<dbReference type="PROSITE" id="PS00061">
    <property type="entry name" value="ADH_SHORT"/>
    <property type="match status" value="1"/>
</dbReference>
<name>A0AA38XFQ0_9EURO</name>
<reference evidence="5" key="1">
    <citation type="submission" date="2022-10" db="EMBL/GenBank/DDBJ databases">
        <title>Culturing micro-colonial fungi from biological soil crusts in the Mojave desert and describing Neophaeococcomyces mojavensis, and introducing the new genera and species Taxawa tesnikishii.</title>
        <authorList>
            <person name="Kurbessoian T."/>
            <person name="Stajich J.E."/>
        </authorList>
    </citation>
    <scope>NUCLEOTIDE SEQUENCE</scope>
    <source>
        <strain evidence="5">TK_41</strain>
    </source>
</reference>
<evidence type="ECO:0000256" key="2">
    <source>
        <dbReference type="ARBA" id="ARBA00022857"/>
    </source>
</evidence>
<dbReference type="InterPro" id="IPR036291">
    <property type="entry name" value="NAD(P)-bd_dom_sf"/>
</dbReference>
<dbReference type="GO" id="GO:0050664">
    <property type="term" value="F:oxidoreductase activity, acting on NAD(P)H, oxygen as acceptor"/>
    <property type="evidence" value="ECO:0007669"/>
    <property type="project" value="TreeGrafter"/>
</dbReference>
<dbReference type="InterPro" id="IPR057326">
    <property type="entry name" value="KR_dom"/>
</dbReference>
<dbReference type="PRINTS" id="PR00081">
    <property type="entry name" value="GDHRDH"/>
</dbReference>
<dbReference type="Pfam" id="PF00106">
    <property type="entry name" value="adh_short"/>
    <property type="match status" value="1"/>
</dbReference>
<protein>
    <recommendedName>
        <fullName evidence="4">Ketoreductase domain-containing protein</fullName>
    </recommendedName>
</protein>
<feature type="domain" description="Ketoreductase" evidence="4">
    <location>
        <begin position="5"/>
        <end position="205"/>
    </location>
</feature>
<dbReference type="SUPFAM" id="SSF51735">
    <property type="entry name" value="NAD(P)-binding Rossmann-fold domains"/>
    <property type="match status" value="1"/>
</dbReference>
<comment type="caution">
    <text evidence="5">The sequence shown here is derived from an EMBL/GenBank/DDBJ whole genome shotgun (WGS) entry which is preliminary data.</text>
</comment>
<dbReference type="InterPro" id="IPR002347">
    <property type="entry name" value="SDR_fam"/>
</dbReference>
<evidence type="ECO:0000256" key="1">
    <source>
        <dbReference type="ARBA" id="ARBA00006484"/>
    </source>
</evidence>
<organism evidence="5 6">
    <name type="scientific">Cladophialophora chaetospira</name>
    <dbReference type="NCBI Taxonomy" id="386627"/>
    <lineage>
        <taxon>Eukaryota</taxon>
        <taxon>Fungi</taxon>
        <taxon>Dikarya</taxon>
        <taxon>Ascomycota</taxon>
        <taxon>Pezizomycotina</taxon>
        <taxon>Eurotiomycetes</taxon>
        <taxon>Chaetothyriomycetidae</taxon>
        <taxon>Chaetothyriales</taxon>
        <taxon>Herpotrichiellaceae</taxon>
        <taxon>Cladophialophora</taxon>
    </lineage>
</organism>
<gene>
    <name evidence="5" type="ORF">H2200_004222</name>
</gene>
<evidence type="ECO:0000259" key="4">
    <source>
        <dbReference type="SMART" id="SM00822"/>
    </source>
</evidence>
<sequence>MPDQKIVLITGGNGGIGYATAEALARDPSFHVIIGSRSLQKGQEALSKLSEQKGSVTLVQLDVTDPESVASAVTTVERDYGRLEVLVNNAAIGVAGPSMSAETLRYVFETNVFGVGRMTEAFLPLLRKSSNPRIVHVTSGLGSLTLKASGELSAPYNAYTVSKAALNMMALCHMEQFGDEIKVLVLTPGFVATNLGGDPEGWRKQGAEDPANSGKFIKTVIEGHRDSDRKNMLKEGGTFPW</sequence>
<dbReference type="PANTHER" id="PTHR43008">
    <property type="entry name" value="BENZIL REDUCTASE"/>
    <property type="match status" value="1"/>
</dbReference>
<evidence type="ECO:0000313" key="6">
    <source>
        <dbReference type="Proteomes" id="UP001172673"/>
    </source>
</evidence>
<dbReference type="PANTHER" id="PTHR43008:SF4">
    <property type="entry name" value="CHAIN DEHYDROGENASE, PUTATIVE (AFU_ORTHOLOGUE AFUA_4G08710)-RELATED"/>
    <property type="match status" value="1"/>
</dbReference>
<keyword evidence="6" id="KW-1185">Reference proteome</keyword>
<dbReference type="AlphaFoldDB" id="A0AA38XFQ0"/>
<keyword evidence="2" id="KW-0521">NADP</keyword>
<dbReference type="EMBL" id="JAPDRK010000005">
    <property type="protein sequence ID" value="KAJ9612625.1"/>
    <property type="molecule type" value="Genomic_DNA"/>
</dbReference>